<feature type="chain" id="PRO_5002714095" description="Protein-glutamine gamma-glutamyltransferase-like C-terminal domain-containing protein" evidence="2">
    <location>
        <begin position="37"/>
        <end position="328"/>
    </location>
</feature>
<gene>
    <name evidence="4" type="ordered locus">Rcas_2512</name>
</gene>
<dbReference type="Pfam" id="PF13559">
    <property type="entry name" value="DUF4129"/>
    <property type="match status" value="1"/>
</dbReference>
<feature type="domain" description="Protein-glutamine gamma-glutamyltransferase-like C-terminal" evidence="3">
    <location>
        <begin position="248"/>
        <end position="316"/>
    </location>
</feature>
<evidence type="ECO:0000256" key="2">
    <source>
        <dbReference type="SAM" id="SignalP"/>
    </source>
</evidence>
<protein>
    <recommendedName>
        <fullName evidence="3">Protein-glutamine gamma-glutamyltransferase-like C-terminal domain-containing protein</fullName>
    </recommendedName>
</protein>
<feature type="transmembrane region" description="Helical" evidence="1">
    <location>
        <begin position="180"/>
        <end position="202"/>
    </location>
</feature>
<dbReference type="STRING" id="383372.Rcas_2512"/>
<dbReference type="AlphaFoldDB" id="A7NM37"/>
<keyword evidence="1" id="KW-0812">Transmembrane</keyword>
<evidence type="ECO:0000256" key="1">
    <source>
        <dbReference type="SAM" id="Phobius"/>
    </source>
</evidence>
<evidence type="ECO:0000313" key="4">
    <source>
        <dbReference type="EMBL" id="ABU58592.1"/>
    </source>
</evidence>
<keyword evidence="5" id="KW-1185">Reference proteome</keyword>
<evidence type="ECO:0000259" key="3">
    <source>
        <dbReference type="Pfam" id="PF13559"/>
    </source>
</evidence>
<organism evidence="4 5">
    <name type="scientific">Roseiflexus castenholzii (strain DSM 13941 / HLO8)</name>
    <dbReference type="NCBI Taxonomy" id="383372"/>
    <lineage>
        <taxon>Bacteria</taxon>
        <taxon>Bacillati</taxon>
        <taxon>Chloroflexota</taxon>
        <taxon>Chloroflexia</taxon>
        <taxon>Chloroflexales</taxon>
        <taxon>Roseiflexineae</taxon>
        <taxon>Roseiflexaceae</taxon>
        <taxon>Roseiflexus</taxon>
    </lineage>
</organism>
<dbReference type="EMBL" id="CP000804">
    <property type="protein sequence ID" value="ABU58592.1"/>
    <property type="molecule type" value="Genomic_DNA"/>
</dbReference>
<dbReference type="HOGENOM" id="CLU_857110_0_0_0"/>
<name>A7NM37_ROSCS</name>
<dbReference type="InterPro" id="IPR025403">
    <property type="entry name" value="TgpA-like_C"/>
</dbReference>
<feature type="signal peptide" evidence="2">
    <location>
        <begin position="1"/>
        <end position="36"/>
    </location>
</feature>
<sequence length="328" mass="36396">MHRILYMRWQSMRLLFSSVACVALCCLLVASTAAQSAIPDTTVYESWLREAFTAAQRRDRVGLEEAADRLIATTAVRLPDGTVVSVSNAWLQDALSSPTPDFPLIAARLGALIDARALPMPSAPTDALERLDRLLSAPPFGRSETPETPQWLIDFFDWLAWVIETLLRPLEAVPPASTNVVAWLLTLVGIVLLLAVIVYLIINLRRGMVRDAQIAAHSDDPVPTAAEAFDQAGALARDGDYRAAVRSLYLSALLWLDEQDMVRYDRALTNREYLERAQRNPALLARLTPVIETFDQVWYGHAPVDASAFAAYRQQIEALRRETGAQQA</sequence>
<dbReference type="RefSeq" id="WP_012121016.1">
    <property type="nucleotide sequence ID" value="NC_009767.1"/>
</dbReference>
<evidence type="ECO:0000313" key="5">
    <source>
        <dbReference type="Proteomes" id="UP000000263"/>
    </source>
</evidence>
<reference evidence="4 5" key="1">
    <citation type="submission" date="2007-08" db="EMBL/GenBank/DDBJ databases">
        <title>Complete sequence of Roseiflexus castenholzii DSM 13941.</title>
        <authorList>
            <consortium name="US DOE Joint Genome Institute"/>
            <person name="Copeland A."/>
            <person name="Lucas S."/>
            <person name="Lapidus A."/>
            <person name="Barry K."/>
            <person name="Glavina del Rio T."/>
            <person name="Dalin E."/>
            <person name="Tice H."/>
            <person name="Pitluck S."/>
            <person name="Thompson L.S."/>
            <person name="Brettin T."/>
            <person name="Bruce D."/>
            <person name="Detter J.C."/>
            <person name="Han C."/>
            <person name="Tapia R."/>
            <person name="Schmutz J."/>
            <person name="Larimer F."/>
            <person name="Land M."/>
            <person name="Hauser L."/>
            <person name="Kyrpides N."/>
            <person name="Mikhailova N."/>
            <person name="Bryant D.A."/>
            <person name="Hanada S."/>
            <person name="Tsukatani Y."/>
            <person name="Richardson P."/>
        </authorList>
    </citation>
    <scope>NUCLEOTIDE SEQUENCE [LARGE SCALE GENOMIC DNA]</scope>
    <source>
        <strain evidence="5">DSM 13941 / HLO8</strain>
    </source>
</reference>
<dbReference type="Proteomes" id="UP000000263">
    <property type="component" value="Chromosome"/>
</dbReference>
<proteinExistence type="predicted"/>
<dbReference type="KEGG" id="rca:Rcas_2512"/>
<keyword evidence="2" id="KW-0732">Signal</keyword>
<dbReference type="eggNOG" id="ENOG5033I4N">
    <property type="taxonomic scope" value="Bacteria"/>
</dbReference>
<keyword evidence="1" id="KW-0472">Membrane</keyword>
<accession>A7NM37</accession>
<keyword evidence="1" id="KW-1133">Transmembrane helix</keyword>